<name>A0A5B8A270_9BACT</name>
<evidence type="ECO:0000313" key="2">
    <source>
        <dbReference type="EMBL" id="QDA61247.1"/>
    </source>
</evidence>
<keyword evidence="1" id="KW-1133">Transmembrane helix</keyword>
<protein>
    <submittedName>
        <fullName evidence="2">DUF4199 domain-containing protein</fullName>
    </submittedName>
</protein>
<dbReference type="Proteomes" id="UP000305398">
    <property type="component" value="Chromosome"/>
</dbReference>
<reference evidence="2 3" key="1">
    <citation type="submission" date="2019-06" db="EMBL/GenBank/DDBJ databases">
        <authorList>
            <person name="Srinivasan S."/>
        </authorList>
    </citation>
    <scope>NUCLEOTIDE SEQUENCE [LARGE SCALE GENOMIC DNA]</scope>
    <source>
        <strain evidence="2 3">17J68-5</strain>
    </source>
</reference>
<dbReference type="InterPro" id="IPR025250">
    <property type="entry name" value="DUF4199"/>
</dbReference>
<organism evidence="2 3">
    <name type="scientific">Hymenobacter jejuensis</name>
    <dbReference type="NCBI Taxonomy" id="2502781"/>
    <lineage>
        <taxon>Bacteria</taxon>
        <taxon>Pseudomonadati</taxon>
        <taxon>Bacteroidota</taxon>
        <taxon>Cytophagia</taxon>
        <taxon>Cytophagales</taxon>
        <taxon>Hymenobacteraceae</taxon>
        <taxon>Hymenobacter</taxon>
    </lineage>
</organism>
<proteinExistence type="predicted"/>
<keyword evidence="1" id="KW-0812">Transmembrane</keyword>
<feature type="transmembrane region" description="Helical" evidence="1">
    <location>
        <begin position="15"/>
        <end position="34"/>
    </location>
</feature>
<gene>
    <name evidence="2" type="ORF">FHG12_14605</name>
</gene>
<dbReference type="EMBL" id="CP040896">
    <property type="protein sequence ID" value="QDA61247.1"/>
    <property type="molecule type" value="Genomic_DNA"/>
</dbReference>
<keyword evidence="3" id="KW-1185">Reference proteome</keyword>
<evidence type="ECO:0000256" key="1">
    <source>
        <dbReference type="SAM" id="Phobius"/>
    </source>
</evidence>
<dbReference type="AlphaFoldDB" id="A0A5B8A270"/>
<sequence>MNSSLSARQTVVRTAIQWGVSAGIVCILWVIGLYLTGNNPYGPKRLMTFFIPPLAAILSQGVLRRKFQPEGPGLGRAIGVGLLTTFFIALVSAAGVYGFARITGNAPIQRHLSEMDQLLAASKADFLKQPHGLEQYERTRQGLARTPQGFAADDFKNKILFGLLISVPGGIFFRK</sequence>
<dbReference type="KEGG" id="hyj:FHG12_14605"/>
<evidence type="ECO:0000313" key="3">
    <source>
        <dbReference type="Proteomes" id="UP000305398"/>
    </source>
</evidence>
<dbReference type="OrthoDB" id="882765at2"/>
<keyword evidence="1" id="KW-0472">Membrane</keyword>
<dbReference type="Pfam" id="PF13858">
    <property type="entry name" value="DUF4199"/>
    <property type="match status" value="1"/>
</dbReference>
<feature type="transmembrane region" description="Helical" evidence="1">
    <location>
        <begin position="75"/>
        <end position="100"/>
    </location>
</feature>
<feature type="transmembrane region" description="Helical" evidence="1">
    <location>
        <begin position="46"/>
        <end position="63"/>
    </location>
</feature>
<accession>A0A5B8A270</accession>